<dbReference type="InterPro" id="IPR036291">
    <property type="entry name" value="NAD(P)-bd_dom_sf"/>
</dbReference>
<evidence type="ECO:0000313" key="3">
    <source>
        <dbReference type="EMBL" id="WSE35123.1"/>
    </source>
</evidence>
<accession>A0ABZ1IPL6</accession>
<dbReference type="InterPro" id="IPR051122">
    <property type="entry name" value="SDR_DHRS6-like"/>
</dbReference>
<evidence type="ECO:0000256" key="2">
    <source>
        <dbReference type="ARBA" id="ARBA00023002"/>
    </source>
</evidence>
<organism evidence="3 4">
    <name type="scientific">Amycolatopsis rhabdoformis</name>
    <dbReference type="NCBI Taxonomy" id="1448059"/>
    <lineage>
        <taxon>Bacteria</taxon>
        <taxon>Bacillati</taxon>
        <taxon>Actinomycetota</taxon>
        <taxon>Actinomycetes</taxon>
        <taxon>Pseudonocardiales</taxon>
        <taxon>Pseudonocardiaceae</taxon>
        <taxon>Amycolatopsis</taxon>
    </lineage>
</organism>
<dbReference type="PANTHER" id="PTHR43477">
    <property type="entry name" value="DIHYDROANTICAPSIN 7-DEHYDROGENASE"/>
    <property type="match status" value="1"/>
</dbReference>
<dbReference type="Gene3D" id="3.40.50.720">
    <property type="entry name" value="NAD(P)-binding Rossmann-like Domain"/>
    <property type="match status" value="1"/>
</dbReference>
<reference evidence="3 4" key="1">
    <citation type="journal article" date="2015" name="Int. J. Syst. Evol. Microbiol.">
        <title>Amycolatopsis rhabdoformis sp. nov., an actinomycete isolated from a tropical forest soil.</title>
        <authorList>
            <person name="Souza W.R."/>
            <person name="Silva R.E."/>
            <person name="Goodfellow M."/>
            <person name="Busarakam K."/>
            <person name="Figueiro F.S."/>
            <person name="Ferreira D."/>
            <person name="Rodrigues-Filho E."/>
            <person name="Moraes L.A.B."/>
            <person name="Zucchi T.D."/>
        </authorList>
    </citation>
    <scope>NUCLEOTIDE SEQUENCE [LARGE SCALE GENOMIC DNA]</scope>
    <source>
        <strain evidence="3 4">NCIMB 14900</strain>
    </source>
</reference>
<evidence type="ECO:0000313" key="4">
    <source>
        <dbReference type="Proteomes" id="UP001330812"/>
    </source>
</evidence>
<keyword evidence="4" id="KW-1185">Reference proteome</keyword>
<dbReference type="PRINTS" id="PR00081">
    <property type="entry name" value="GDHRDH"/>
</dbReference>
<keyword evidence="2" id="KW-0560">Oxidoreductase</keyword>
<comment type="similarity">
    <text evidence="1">Belongs to the short-chain dehydrogenases/reductases (SDR) family.</text>
</comment>
<dbReference type="Pfam" id="PF13561">
    <property type="entry name" value="adh_short_C2"/>
    <property type="match status" value="1"/>
</dbReference>
<dbReference type="Proteomes" id="UP001330812">
    <property type="component" value="Chromosome"/>
</dbReference>
<sequence length="51" mass="5632">MTRRLPPRWRAHVVAKHGMAGVTKAAAHEYATQGIRVNAVCPGTVRTGMYR</sequence>
<proteinExistence type="inferred from homology"/>
<evidence type="ECO:0000256" key="1">
    <source>
        <dbReference type="ARBA" id="ARBA00006484"/>
    </source>
</evidence>
<dbReference type="SUPFAM" id="SSF51735">
    <property type="entry name" value="NAD(P)-binding Rossmann-fold domains"/>
    <property type="match status" value="1"/>
</dbReference>
<name>A0ABZ1IPL6_9PSEU</name>
<dbReference type="InterPro" id="IPR002347">
    <property type="entry name" value="SDR_fam"/>
</dbReference>
<dbReference type="EMBL" id="CP142149">
    <property type="protein sequence ID" value="WSE35123.1"/>
    <property type="molecule type" value="Genomic_DNA"/>
</dbReference>
<gene>
    <name evidence="3" type="ORF">VSH64_09460</name>
</gene>
<dbReference type="PANTHER" id="PTHR43477:SF1">
    <property type="entry name" value="DIHYDROANTICAPSIN 7-DEHYDROGENASE"/>
    <property type="match status" value="1"/>
</dbReference>
<protein>
    <submittedName>
        <fullName evidence="3">SDR family oxidoreductase</fullName>
    </submittedName>
</protein>
<dbReference type="RefSeq" id="WP_326837928.1">
    <property type="nucleotide sequence ID" value="NZ_CP142149.1"/>
</dbReference>